<reference evidence="2 3" key="2">
    <citation type="journal article" date="2017" name="Sci. Rep.">
        <title>Ant-infecting Ophiocordyceps genomes reveal a high diversity of potential behavioral manipulation genes and a possible major role for enterotoxins.</title>
        <authorList>
            <person name="de Bekker C."/>
            <person name="Ohm R.A."/>
            <person name="Evans H.C."/>
            <person name="Brachmann A."/>
            <person name="Hughes D.P."/>
        </authorList>
    </citation>
    <scope>NUCLEOTIDE SEQUENCE [LARGE SCALE GENOMIC DNA]</scope>
    <source>
        <strain evidence="2 3">SC16a</strain>
    </source>
</reference>
<dbReference type="Proteomes" id="UP000037136">
    <property type="component" value="Unassembled WGS sequence"/>
</dbReference>
<sequence length="66" mass="7551">MAVISAPVTHQLVKRAPHEHNWAYREPGVVLVFCIVFLVALGVLSAFLYRLYVKRRERKAAAFNRA</sequence>
<comment type="caution">
    <text evidence="2">The sequence shown here is derived from an EMBL/GenBank/DDBJ whole genome shotgun (WGS) entry which is preliminary data.</text>
</comment>
<name>A0A2A9P8I6_OPHUN</name>
<feature type="transmembrane region" description="Helical" evidence="1">
    <location>
        <begin position="29"/>
        <end position="49"/>
    </location>
</feature>
<keyword evidence="1" id="KW-1133">Transmembrane helix</keyword>
<evidence type="ECO:0000313" key="3">
    <source>
        <dbReference type="Proteomes" id="UP000037136"/>
    </source>
</evidence>
<organism evidence="2 3">
    <name type="scientific">Ophiocordyceps unilateralis</name>
    <name type="common">Zombie-ant fungus</name>
    <name type="synonym">Torrubia unilateralis</name>
    <dbReference type="NCBI Taxonomy" id="268505"/>
    <lineage>
        <taxon>Eukaryota</taxon>
        <taxon>Fungi</taxon>
        <taxon>Dikarya</taxon>
        <taxon>Ascomycota</taxon>
        <taxon>Pezizomycotina</taxon>
        <taxon>Sordariomycetes</taxon>
        <taxon>Hypocreomycetidae</taxon>
        <taxon>Hypocreales</taxon>
        <taxon>Ophiocordycipitaceae</taxon>
        <taxon>Ophiocordyceps</taxon>
    </lineage>
</organism>
<dbReference type="STRING" id="268505.A0A2A9P8I6"/>
<dbReference type="EMBL" id="LAZP02000363">
    <property type="protein sequence ID" value="PFH57815.1"/>
    <property type="molecule type" value="Genomic_DNA"/>
</dbReference>
<dbReference type="OrthoDB" id="5402816at2759"/>
<gene>
    <name evidence="2" type="ORF">XA68_14544</name>
</gene>
<keyword evidence="1" id="KW-0812">Transmembrane</keyword>
<evidence type="ECO:0000256" key="1">
    <source>
        <dbReference type="SAM" id="Phobius"/>
    </source>
</evidence>
<evidence type="ECO:0000313" key="2">
    <source>
        <dbReference type="EMBL" id="PFH57815.1"/>
    </source>
</evidence>
<reference evidence="2 3" key="1">
    <citation type="journal article" date="2015" name="BMC Genomics">
        <title>Gene expression during zombie ant biting behavior reflects the complexity underlying fungal parasitic behavioral manipulation.</title>
        <authorList>
            <person name="de Bekker C."/>
            <person name="Ohm R.A."/>
            <person name="Loreto R.G."/>
            <person name="Sebastian A."/>
            <person name="Albert I."/>
            <person name="Merrow M."/>
            <person name="Brachmann A."/>
            <person name="Hughes D.P."/>
        </authorList>
    </citation>
    <scope>NUCLEOTIDE SEQUENCE [LARGE SCALE GENOMIC DNA]</scope>
    <source>
        <strain evidence="2 3">SC16a</strain>
    </source>
</reference>
<protein>
    <submittedName>
        <fullName evidence="2">Uncharacterized protein</fullName>
    </submittedName>
</protein>
<dbReference type="AlphaFoldDB" id="A0A2A9P8I6"/>
<proteinExistence type="predicted"/>
<keyword evidence="1" id="KW-0472">Membrane</keyword>
<accession>A0A2A9P8I6</accession>
<keyword evidence="3" id="KW-1185">Reference proteome</keyword>